<dbReference type="Proteomes" id="UP000037178">
    <property type="component" value="Unassembled WGS sequence"/>
</dbReference>
<feature type="compositionally biased region" description="Basic and acidic residues" evidence="1">
    <location>
        <begin position="15"/>
        <end position="26"/>
    </location>
</feature>
<accession>A0A0J9E6N2</accession>
<reference evidence="2 3" key="1">
    <citation type="submission" date="2015-06" db="EMBL/GenBank/DDBJ databases">
        <title>Draft genome sequence of an Alphaproteobacteria species associated to the Mediterranean sponge Oscarella lobularis.</title>
        <authorList>
            <person name="Jourda C."/>
            <person name="Santini S."/>
            <person name="Claverie J.-M."/>
        </authorList>
    </citation>
    <scope>NUCLEOTIDE SEQUENCE [LARGE SCALE GENOMIC DNA]</scope>
    <source>
        <strain evidence="2">IGS</strain>
    </source>
</reference>
<dbReference type="EMBL" id="LFTY01000002">
    <property type="protein sequence ID" value="KMW58347.1"/>
    <property type="molecule type" value="Genomic_DNA"/>
</dbReference>
<proteinExistence type="predicted"/>
<evidence type="ECO:0000313" key="2">
    <source>
        <dbReference type="EMBL" id="KMW58347.1"/>
    </source>
</evidence>
<dbReference type="Pfam" id="PF10115">
    <property type="entry name" value="HlyU"/>
    <property type="match status" value="1"/>
</dbReference>
<evidence type="ECO:0000313" key="3">
    <source>
        <dbReference type="Proteomes" id="UP000037178"/>
    </source>
</evidence>
<evidence type="ECO:0008006" key="4">
    <source>
        <dbReference type="Google" id="ProtNLM"/>
    </source>
</evidence>
<sequence>MSFLSKLFGGGGGDGPKKGKSADPVEHSGFRIYAEPISESGGHRIAARIEKDIDGETKTHQMIRADVTSNRDEAVETSVHKAKMLIDQQGETIF</sequence>
<comment type="caution">
    <text evidence="2">The sequence shown here is derived from an EMBL/GenBank/DDBJ whole genome shotgun (WGS) entry which is preliminary data.</text>
</comment>
<dbReference type="InterPro" id="IPR018772">
    <property type="entry name" value="Transcription_activator_HlyU"/>
</dbReference>
<protein>
    <recommendedName>
        <fullName evidence="4">Transcriptional activator HlyU</fullName>
    </recommendedName>
</protein>
<dbReference type="RefSeq" id="WP_049643964.1">
    <property type="nucleotide sequence ID" value="NZ_LFTY01000002.1"/>
</dbReference>
<dbReference type="AlphaFoldDB" id="A0A0J9E6N2"/>
<dbReference type="STRING" id="1675527.AIOL_003320"/>
<dbReference type="OrthoDB" id="9800971at2"/>
<evidence type="ECO:0000256" key="1">
    <source>
        <dbReference type="SAM" id="MobiDB-lite"/>
    </source>
</evidence>
<gene>
    <name evidence="2" type="ORF">AIOL_003320</name>
</gene>
<dbReference type="PATRIC" id="fig|1675527.3.peg.3473"/>
<organism evidence="2 3">
    <name type="scientific">Candidatus Rhodobacter oscarellae</name>
    <dbReference type="NCBI Taxonomy" id="1675527"/>
    <lineage>
        <taxon>Bacteria</taxon>
        <taxon>Pseudomonadati</taxon>
        <taxon>Pseudomonadota</taxon>
        <taxon>Alphaproteobacteria</taxon>
        <taxon>Rhodobacterales</taxon>
        <taxon>Rhodobacter group</taxon>
        <taxon>Rhodobacter</taxon>
    </lineage>
</organism>
<name>A0A0J9E6N2_9RHOB</name>
<keyword evidence="3" id="KW-1185">Reference proteome</keyword>
<feature type="region of interest" description="Disordered" evidence="1">
    <location>
        <begin position="1"/>
        <end position="26"/>
    </location>
</feature>